<dbReference type="InterPro" id="IPR011010">
    <property type="entry name" value="DNA_brk_join_enz"/>
</dbReference>
<dbReference type="SUPFAM" id="SSF56349">
    <property type="entry name" value="DNA breaking-rejoining enzymes"/>
    <property type="match status" value="1"/>
</dbReference>
<evidence type="ECO:0000313" key="8">
    <source>
        <dbReference type="Proteomes" id="UP000385207"/>
    </source>
</evidence>
<dbReference type="Gene3D" id="3.30.160.60">
    <property type="entry name" value="Classic Zinc Finger"/>
    <property type="match status" value="1"/>
</dbReference>
<dbReference type="SUPFAM" id="SSF54171">
    <property type="entry name" value="DNA-binding domain"/>
    <property type="match status" value="1"/>
</dbReference>
<proteinExistence type="inferred from homology"/>
<dbReference type="Gene3D" id="1.10.443.10">
    <property type="entry name" value="Intergrase catalytic core"/>
    <property type="match status" value="1"/>
</dbReference>
<evidence type="ECO:0000256" key="2">
    <source>
        <dbReference type="ARBA" id="ARBA00022908"/>
    </source>
</evidence>
<dbReference type="EMBL" id="CABVII010000011">
    <property type="protein sequence ID" value="VVP00592.1"/>
    <property type="molecule type" value="Genomic_DNA"/>
</dbReference>
<dbReference type="InterPro" id="IPR015094">
    <property type="entry name" value="Integrase_lambda-typ_DNA-bd_N"/>
</dbReference>
<sequence>MAPRPRNTANKNLPQNLYFDARRSTYRYRRPTDGKWFQFGTDRVKAIDAAKQLNLEFMRGADLVGAVLSASSESFANFLDKYEADVLPPRELAKGTLGLYAVHFRRFRIQFEGKAVDQISIRMVAEMLDALTPRTANQCRALLVDIFNHAAAKGLCPDNPAASTINRIEKKQRKRHTVEGLKAIRENAPAWLQNAIDLALITAQRRTDILDMRFDGVREGYLYVVQKKTAKATDAAWIRFRVTPEFQAVITRCRDDIASPYLVHRKPDRLKQKQAQNKDHWTKVEERYLTRAFKDAREAAECYKGWKEEEMPGFHEVRALSLHLYKKAGKDGQKIAGHASEGMTKNYQRDHEEIVWSEATPDLDISEIAGT</sequence>
<evidence type="ECO:0008006" key="9">
    <source>
        <dbReference type="Google" id="ProtNLM"/>
    </source>
</evidence>
<feature type="domain" description="Integrase lambda-type N-terminal DNA-binding" evidence="6">
    <location>
        <begin position="1"/>
        <end position="60"/>
    </location>
</feature>
<dbReference type="AlphaFoldDB" id="A0A5E7KFB6"/>
<gene>
    <name evidence="7" type="ORF">PS862_02824</name>
</gene>
<evidence type="ECO:0000259" key="6">
    <source>
        <dbReference type="Pfam" id="PF09003"/>
    </source>
</evidence>
<dbReference type="InterPro" id="IPR010998">
    <property type="entry name" value="Integrase_recombinase_N"/>
</dbReference>
<protein>
    <recommendedName>
        <fullName evidence="9">Integrase</fullName>
    </recommendedName>
</protein>
<dbReference type="Proteomes" id="UP000385207">
    <property type="component" value="Unassembled WGS sequence"/>
</dbReference>
<dbReference type="Pfam" id="PF00589">
    <property type="entry name" value="Phage_integrase"/>
    <property type="match status" value="1"/>
</dbReference>
<comment type="similarity">
    <text evidence="1">Belongs to the 'phage' integrase family.</text>
</comment>
<keyword evidence="4" id="KW-0233">DNA recombination</keyword>
<evidence type="ECO:0000259" key="5">
    <source>
        <dbReference type="Pfam" id="PF00589"/>
    </source>
</evidence>
<evidence type="ECO:0000256" key="1">
    <source>
        <dbReference type="ARBA" id="ARBA00008857"/>
    </source>
</evidence>
<dbReference type="GO" id="GO:0003677">
    <property type="term" value="F:DNA binding"/>
    <property type="evidence" value="ECO:0007669"/>
    <property type="project" value="UniProtKB-KW"/>
</dbReference>
<evidence type="ECO:0000256" key="3">
    <source>
        <dbReference type="ARBA" id="ARBA00023125"/>
    </source>
</evidence>
<dbReference type="RefSeq" id="WP_150784204.1">
    <property type="nucleotide sequence ID" value="NZ_CABVII010000011.1"/>
</dbReference>
<dbReference type="Pfam" id="PF09003">
    <property type="entry name" value="Arm-DNA-bind_1"/>
    <property type="match status" value="1"/>
</dbReference>
<dbReference type="InterPro" id="IPR002104">
    <property type="entry name" value="Integrase_catalytic"/>
</dbReference>
<dbReference type="InterPro" id="IPR016177">
    <property type="entry name" value="DNA-bd_dom_sf"/>
</dbReference>
<evidence type="ECO:0000313" key="7">
    <source>
        <dbReference type="EMBL" id="VVP00592.1"/>
    </source>
</evidence>
<dbReference type="Gene3D" id="1.10.150.130">
    <property type="match status" value="1"/>
</dbReference>
<name>A0A5E7KFB6_PSEFL</name>
<evidence type="ECO:0000256" key="4">
    <source>
        <dbReference type="ARBA" id="ARBA00023172"/>
    </source>
</evidence>
<accession>A0A5E7KFB6</accession>
<dbReference type="InterPro" id="IPR013762">
    <property type="entry name" value="Integrase-like_cat_sf"/>
</dbReference>
<keyword evidence="2" id="KW-0229">DNA integration</keyword>
<reference evidence="7 8" key="1">
    <citation type="submission" date="2019-09" db="EMBL/GenBank/DDBJ databases">
        <authorList>
            <person name="Chandra G."/>
            <person name="Truman W A."/>
        </authorList>
    </citation>
    <scope>NUCLEOTIDE SEQUENCE [LARGE SCALE GENOMIC DNA]</scope>
    <source>
        <strain evidence="7">PS862</strain>
    </source>
</reference>
<dbReference type="OrthoDB" id="8781634at2"/>
<feature type="domain" description="Tyr recombinase" evidence="5">
    <location>
        <begin position="183"/>
        <end position="351"/>
    </location>
</feature>
<keyword evidence="3" id="KW-0238">DNA-binding</keyword>
<dbReference type="GO" id="GO:0008907">
    <property type="term" value="F:integrase activity"/>
    <property type="evidence" value="ECO:0007669"/>
    <property type="project" value="InterPro"/>
</dbReference>
<dbReference type="GO" id="GO:0006310">
    <property type="term" value="P:DNA recombination"/>
    <property type="evidence" value="ECO:0007669"/>
    <property type="project" value="UniProtKB-KW"/>
</dbReference>
<organism evidence="7 8">
    <name type="scientific">Pseudomonas fluorescens</name>
    <dbReference type="NCBI Taxonomy" id="294"/>
    <lineage>
        <taxon>Bacteria</taxon>
        <taxon>Pseudomonadati</taxon>
        <taxon>Pseudomonadota</taxon>
        <taxon>Gammaproteobacteria</taxon>
        <taxon>Pseudomonadales</taxon>
        <taxon>Pseudomonadaceae</taxon>
        <taxon>Pseudomonas</taxon>
    </lineage>
</organism>